<evidence type="ECO:0000313" key="2">
    <source>
        <dbReference type="EMBL" id="KKL46449.1"/>
    </source>
</evidence>
<keyword evidence="1" id="KW-0472">Membrane</keyword>
<gene>
    <name evidence="2" type="ORF">LCGC14_2345430</name>
</gene>
<feature type="transmembrane region" description="Helical" evidence="1">
    <location>
        <begin position="6"/>
        <end position="25"/>
    </location>
</feature>
<proteinExistence type="predicted"/>
<accession>A0A0F9CBJ8</accession>
<name>A0A0F9CBJ8_9ZZZZ</name>
<keyword evidence="1" id="KW-1133">Transmembrane helix</keyword>
<sequence length="41" mass="4750">MPILKIHVLKALVFLTPFIISINLISQEVPKAYFDFQGKYL</sequence>
<comment type="caution">
    <text evidence="2">The sequence shown here is derived from an EMBL/GenBank/DDBJ whole genome shotgun (WGS) entry which is preliminary data.</text>
</comment>
<dbReference type="EMBL" id="LAZR01034027">
    <property type="protein sequence ID" value="KKL46449.1"/>
    <property type="molecule type" value="Genomic_DNA"/>
</dbReference>
<evidence type="ECO:0000256" key="1">
    <source>
        <dbReference type="SAM" id="Phobius"/>
    </source>
</evidence>
<feature type="non-terminal residue" evidence="2">
    <location>
        <position position="41"/>
    </location>
</feature>
<protein>
    <submittedName>
        <fullName evidence="2">Uncharacterized protein</fullName>
    </submittedName>
</protein>
<organism evidence="2">
    <name type="scientific">marine sediment metagenome</name>
    <dbReference type="NCBI Taxonomy" id="412755"/>
    <lineage>
        <taxon>unclassified sequences</taxon>
        <taxon>metagenomes</taxon>
        <taxon>ecological metagenomes</taxon>
    </lineage>
</organism>
<reference evidence="2" key="1">
    <citation type="journal article" date="2015" name="Nature">
        <title>Complex archaea that bridge the gap between prokaryotes and eukaryotes.</title>
        <authorList>
            <person name="Spang A."/>
            <person name="Saw J.H."/>
            <person name="Jorgensen S.L."/>
            <person name="Zaremba-Niedzwiedzka K."/>
            <person name="Martijn J."/>
            <person name="Lind A.E."/>
            <person name="van Eijk R."/>
            <person name="Schleper C."/>
            <person name="Guy L."/>
            <person name="Ettema T.J."/>
        </authorList>
    </citation>
    <scope>NUCLEOTIDE SEQUENCE</scope>
</reference>
<keyword evidence="1" id="KW-0812">Transmembrane</keyword>
<dbReference type="AlphaFoldDB" id="A0A0F9CBJ8"/>